<evidence type="ECO:0000313" key="6">
    <source>
        <dbReference type="Proteomes" id="UP000014760"/>
    </source>
</evidence>
<dbReference type="GO" id="GO:0030971">
    <property type="term" value="F:receptor tyrosine kinase binding"/>
    <property type="evidence" value="ECO:0007669"/>
    <property type="project" value="TreeGrafter"/>
</dbReference>
<dbReference type="Proteomes" id="UP000014760">
    <property type="component" value="Unassembled WGS sequence"/>
</dbReference>
<dbReference type="InterPro" id="IPR051184">
    <property type="entry name" value="Tyrosine-phos_adapter"/>
</dbReference>
<reference evidence="4 6" key="2">
    <citation type="journal article" date="2013" name="Nature">
        <title>Insights into bilaterian evolution from three spiralian genomes.</title>
        <authorList>
            <person name="Simakov O."/>
            <person name="Marletaz F."/>
            <person name="Cho S.J."/>
            <person name="Edsinger-Gonzales E."/>
            <person name="Havlak P."/>
            <person name="Hellsten U."/>
            <person name="Kuo D.H."/>
            <person name="Larsson T."/>
            <person name="Lv J."/>
            <person name="Arendt D."/>
            <person name="Savage R."/>
            <person name="Osoegawa K."/>
            <person name="de Jong P."/>
            <person name="Grimwood J."/>
            <person name="Chapman J.A."/>
            <person name="Shapiro H."/>
            <person name="Aerts A."/>
            <person name="Otillar R.P."/>
            <person name="Terry A.Y."/>
            <person name="Boore J.L."/>
            <person name="Grigoriev I.V."/>
            <person name="Lindberg D.R."/>
            <person name="Seaver E.C."/>
            <person name="Weisblat D.A."/>
            <person name="Putnam N.H."/>
            <person name="Rokhsar D.S."/>
        </authorList>
    </citation>
    <scope>NUCLEOTIDE SEQUENCE</scope>
    <source>
        <strain evidence="4 6">I ESC-2004</strain>
    </source>
</reference>
<dbReference type="EMBL" id="KB305345">
    <property type="protein sequence ID" value="ELU01176.1"/>
    <property type="molecule type" value="Genomic_DNA"/>
</dbReference>
<dbReference type="PROSITE" id="PS50001">
    <property type="entry name" value="SH2"/>
    <property type="match status" value="1"/>
</dbReference>
<dbReference type="EMBL" id="AMQN01009403">
    <property type="status" value="NOT_ANNOTATED_CDS"/>
    <property type="molecule type" value="Genomic_DNA"/>
</dbReference>
<dbReference type="STRING" id="283909.R7U4X9"/>
<dbReference type="InterPro" id="IPR000980">
    <property type="entry name" value="SH2"/>
</dbReference>
<sequence length="84" mass="9543">WFHGCISREEAEDRLTPKEDGLFLVRERPQKQGLPGDYALSICHNNAFKHCIIKYRGDRVTIDGCVCLANLRILIQVSCSSLHS</sequence>
<dbReference type="GO" id="GO:0016477">
    <property type="term" value="P:cell migration"/>
    <property type="evidence" value="ECO:0007669"/>
    <property type="project" value="TreeGrafter"/>
</dbReference>
<evidence type="ECO:0000256" key="1">
    <source>
        <dbReference type="ARBA" id="ARBA00022999"/>
    </source>
</evidence>
<dbReference type="AlphaFoldDB" id="R7U4X9"/>
<name>R7U4X9_CAPTE</name>
<dbReference type="OrthoDB" id="10255964at2759"/>
<dbReference type="InterPro" id="IPR036860">
    <property type="entry name" value="SH2_dom_sf"/>
</dbReference>
<reference evidence="5" key="3">
    <citation type="submission" date="2015-06" db="UniProtKB">
        <authorList>
            <consortium name="EnsemblMetazoa"/>
        </authorList>
    </citation>
    <scope>IDENTIFICATION</scope>
</reference>
<evidence type="ECO:0000259" key="3">
    <source>
        <dbReference type="PROSITE" id="PS50001"/>
    </source>
</evidence>
<dbReference type="SMART" id="SM00252">
    <property type="entry name" value="SH2"/>
    <property type="match status" value="1"/>
</dbReference>
<reference evidence="6" key="1">
    <citation type="submission" date="2012-12" db="EMBL/GenBank/DDBJ databases">
        <authorList>
            <person name="Hellsten U."/>
            <person name="Grimwood J."/>
            <person name="Chapman J.A."/>
            <person name="Shapiro H."/>
            <person name="Aerts A."/>
            <person name="Otillar R.P."/>
            <person name="Terry A.Y."/>
            <person name="Boore J.L."/>
            <person name="Simakov O."/>
            <person name="Marletaz F."/>
            <person name="Cho S.-J."/>
            <person name="Edsinger-Gonzales E."/>
            <person name="Havlak P."/>
            <person name="Kuo D.-H."/>
            <person name="Larsson T."/>
            <person name="Lv J."/>
            <person name="Arendt D."/>
            <person name="Savage R."/>
            <person name="Osoegawa K."/>
            <person name="de Jong P."/>
            <person name="Lindberg D.R."/>
            <person name="Seaver E.C."/>
            <person name="Weisblat D.A."/>
            <person name="Putnam N.H."/>
            <person name="Grigoriev I.V."/>
            <person name="Rokhsar D.S."/>
        </authorList>
    </citation>
    <scope>NUCLEOTIDE SEQUENCE</scope>
    <source>
        <strain evidence="6">I ESC-2004</strain>
    </source>
</reference>
<dbReference type="HOGENOM" id="CLU_2729498_0_0_1"/>
<dbReference type="GO" id="GO:0035591">
    <property type="term" value="F:signaling adaptor activity"/>
    <property type="evidence" value="ECO:0007669"/>
    <property type="project" value="TreeGrafter"/>
</dbReference>
<proteinExistence type="predicted"/>
<dbReference type="PANTHER" id="PTHR19969">
    <property type="entry name" value="SH2-SH3 ADAPTOR PROTEIN-RELATED"/>
    <property type="match status" value="1"/>
</dbReference>
<dbReference type="GO" id="GO:0005737">
    <property type="term" value="C:cytoplasm"/>
    <property type="evidence" value="ECO:0007669"/>
    <property type="project" value="TreeGrafter"/>
</dbReference>
<keyword evidence="6" id="KW-1185">Reference proteome</keyword>
<dbReference type="PANTHER" id="PTHR19969:SF5">
    <property type="entry name" value="CRK-LIKE PROTEIN"/>
    <property type="match status" value="1"/>
</dbReference>
<evidence type="ECO:0000313" key="5">
    <source>
        <dbReference type="EnsemblMetazoa" id="CapteP144044"/>
    </source>
</evidence>
<dbReference type="Gene3D" id="3.30.505.10">
    <property type="entry name" value="SH2 domain"/>
    <property type="match status" value="1"/>
</dbReference>
<gene>
    <name evidence="4" type="ORF">CAPTEDRAFT_144044</name>
</gene>
<dbReference type="GO" id="GO:0007167">
    <property type="term" value="P:enzyme-linked receptor protein signaling pathway"/>
    <property type="evidence" value="ECO:0007669"/>
    <property type="project" value="TreeGrafter"/>
</dbReference>
<dbReference type="PRINTS" id="PR00401">
    <property type="entry name" value="SH2DOMAIN"/>
</dbReference>
<dbReference type="EnsemblMetazoa" id="CapteT144044">
    <property type="protein sequence ID" value="CapteP144044"/>
    <property type="gene ID" value="CapteG144044"/>
</dbReference>
<evidence type="ECO:0000313" key="4">
    <source>
        <dbReference type="EMBL" id="ELU01176.1"/>
    </source>
</evidence>
<organism evidence="4">
    <name type="scientific">Capitella teleta</name>
    <name type="common">Polychaete worm</name>
    <dbReference type="NCBI Taxonomy" id="283909"/>
    <lineage>
        <taxon>Eukaryota</taxon>
        <taxon>Metazoa</taxon>
        <taxon>Spiralia</taxon>
        <taxon>Lophotrochozoa</taxon>
        <taxon>Annelida</taxon>
        <taxon>Polychaeta</taxon>
        <taxon>Sedentaria</taxon>
        <taxon>Scolecida</taxon>
        <taxon>Capitellidae</taxon>
        <taxon>Capitella</taxon>
    </lineage>
</organism>
<accession>R7U4X9</accession>
<dbReference type="SUPFAM" id="SSF55550">
    <property type="entry name" value="SH2 domain"/>
    <property type="match status" value="1"/>
</dbReference>
<evidence type="ECO:0000256" key="2">
    <source>
        <dbReference type="PROSITE-ProRule" id="PRU00191"/>
    </source>
</evidence>
<feature type="domain" description="SH2" evidence="3">
    <location>
        <begin position="1"/>
        <end position="76"/>
    </location>
</feature>
<keyword evidence="1 2" id="KW-0727">SH2 domain</keyword>
<dbReference type="Pfam" id="PF00017">
    <property type="entry name" value="SH2"/>
    <property type="match status" value="1"/>
</dbReference>
<feature type="non-terminal residue" evidence="4">
    <location>
        <position position="1"/>
    </location>
</feature>
<protein>
    <recommendedName>
        <fullName evidence="3">SH2 domain-containing protein</fullName>
    </recommendedName>
</protein>